<dbReference type="OrthoDB" id="6283659at2759"/>
<keyword evidence="2" id="KW-1185">Reference proteome</keyword>
<reference evidence="1" key="1">
    <citation type="submission" date="2018-11" db="EMBL/GenBank/DDBJ databases">
        <authorList>
            <consortium name="Pathogen Informatics"/>
        </authorList>
    </citation>
    <scope>NUCLEOTIDE SEQUENCE</scope>
</reference>
<protein>
    <submittedName>
        <fullName evidence="1">Uncharacterized protein</fullName>
    </submittedName>
</protein>
<proteinExistence type="predicted"/>
<name>A0A3S5B190_9PLAT</name>
<evidence type="ECO:0000313" key="2">
    <source>
        <dbReference type="Proteomes" id="UP000784294"/>
    </source>
</evidence>
<dbReference type="EMBL" id="CAAALY010255296">
    <property type="protein sequence ID" value="VEL37543.1"/>
    <property type="molecule type" value="Genomic_DNA"/>
</dbReference>
<organism evidence="1 2">
    <name type="scientific">Protopolystoma xenopodis</name>
    <dbReference type="NCBI Taxonomy" id="117903"/>
    <lineage>
        <taxon>Eukaryota</taxon>
        <taxon>Metazoa</taxon>
        <taxon>Spiralia</taxon>
        <taxon>Lophotrochozoa</taxon>
        <taxon>Platyhelminthes</taxon>
        <taxon>Monogenea</taxon>
        <taxon>Polyopisthocotylea</taxon>
        <taxon>Polystomatidea</taxon>
        <taxon>Polystomatidae</taxon>
        <taxon>Protopolystoma</taxon>
    </lineage>
</organism>
<gene>
    <name evidence="1" type="ORF">PXEA_LOCUS30983</name>
</gene>
<sequence>MHFLFASKKLDIPDSGRILEIERLCKLTAKQLEEKFGSCLYVTENDTSSDPNRFLLYEALWTCQNMFTE</sequence>
<evidence type="ECO:0000313" key="1">
    <source>
        <dbReference type="EMBL" id="VEL37543.1"/>
    </source>
</evidence>
<dbReference type="Proteomes" id="UP000784294">
    <property type="component" value="Unassembled WGS sequence"/>
</dbReference>
<accession>A0A3S5B190</accession>
<dbReference type="AlphaFoldDB" id="A0A3S5B190"/>
<comment type="caution">
    <text evidence="1">The sequence shown here is derived from an EMBL/GenBank/DDBJ whole genome shotgun (WGS) entry which is preliminary data.</text>
</comment>